<dbReference type="OrthoDB" id="5419903at2"/>
<protein>
    <submittedName>
        <fullName evidence="1">Transposase (IS4 family protein)</fullName>
    </submittedName>
</protein>
<sequence length="169" mass="19791">MHIKGRLKKYDNVIEKIGRLKQKNFKASKLYQIDISKDEKSGNAFKIKWTRNAEPDTKDGFPGVYCLRTSHKDLNEETLWRTYTMLTDLEAVFRSLKTELGMRSVFHQTTERVTGHLFLSVLAYHLVHSIRYRLKKADIVTSWSGLREQLKGKIESLFQCTAKMVTWCM</sequence>
<organism evidence="1 2">
    <name type="scientific">Desulforapulum autotrophicum (strain ATCC 43914 / DSM 3382 / VKM B-1955 / HRM2)</name>
    <name type="common">Desulfobacterium autotrophicum</name>
    <dbReference type="NCBI Taxonomy" id="177437"/>
    <lineage>
        <taxon>Bacteria</taxon>
        <taxon>Pseudomonadati</taxon>
        <taxon>Thermodesulfobacteriota</taxon>
        <taxon>Desulfobacteria</taxon>
        <taxon>Desulfobacterales</taxon>
        <taxon>Desulfobacteraceae</taxon>
        <taxon>Desulforapulum</taxon>
    </lineage>
</organism>
<accession>C0QHY1</accession>
<gene>
    <name evidence="1" type="ordered locus">HRM2_26230</name>
</gene>
<keyword evidence="2" id="KW-1185">Reference proteome</keyword>
<dbReference type="Proteomes" id="UP000000442">
    <property type="component" value="Chromosome"/>
</dbReference>
<dbReference type="SUPFAM" id="SSF53098">
    <property type="entry name" value="Ribonuclease H-like"/>
    <property type="match status" value="1"/>
</dbReference>
<dbReference type="EMBL" id="CP001087">
    <property type="protein sequence ID" value="ACN15717.1"/>
    <property type="molecule type" value="Genomic_DNA"/>
</dbReference>
<dbReference type="STRING" id="177437.HRM2_26230"/>
<name>C0QHY1_DESAH</name>
<evidence type="ECO:0000313" key="2">
    <source>
        <dbReference type="Proteomes" id="UP000000442"/>
    </source>
</evidence>
<reference evidence="1 2" key="1">
    <citation type="journal article" date="2009" name="Environ. Microbiol.">
        <title>Genome sequence of Desulfobacterium autotrophicum HRM2, a marine sulfate reducer oxidizing organic carbon completely to carbon dioxide.</title>
        <authorList>
            <person name="Strittmatter A.W."/>
            <person name="Liesegang H."/>
            <person name="Rabus R."/>
            <person name="Decker I."/>
            <person name="Amann J."/>
            <person name="Andres S."/>
            <person name="Henne A."/>
            <person name="Fricke W.F."/>
            <person name="Martinez-Arias R."/>
            <person name="Bartels D."/>
            <person name="Goesmann A."/>
            <person name="Krause L."/>
            <person name="Puehler A."/>
            <person name="Klenk H.P."/>
            <person name="Richter M."/>
            <person name="Schuler M."/>
            <person name="Gloeckner F.O."/>
            <person name="Meyerdierks A."/>
            <person name="Gottschalk G."/>
            <person name="Amann R."/>
        </authorList>
    </citation>
    <scope>NUCLEOTIDE SEQUENCE [LARGE SCALE GENOMIC DNA]</scope>
    <source>
        <strain evidence="2">ATCC 43914 / DSM 3382 / HRM2</strain>
    </source>
</reference>
<evidence type="ECO:0000313" key="1">
    <source>
        <dbReference type="EMBL" id="ACN15717.1"/>
    </source>
</evidence>
<dbReference type="eggNOG" id="COG5421">
    <property type="taxonomic scope" value="Bacteria"/>
</dbReference>
<dbReference type="KEGG" id="dat:HRM2_26230"/>
<dbReference type="HOGENOM" id="CLU_1575915_0_0_7"/>
<proteinExistence type="predicted"/>
<dbReference type="AlphaFoldDB" id="C0QHY1"/>
<dbReference type="InterPro" id="IPR012337">
    <property type="entry name" value="RNaseH-like_sf"/>
</dbReference>